<evidence type="ECO:0000313" key="3">
    <source>
        <dbReference type="Proteomes" id="UP001230426"/>
    </source>
</evidence>
<feature type="compositionally biased region" description="Acidic residues" evidence="1">
    <location>
        <begin position="257"/>
        <end position="267"/>
    </location>
</feature>
<dbReference type="RefSeq" id="WP_306876362.1">
    <property type="nucleotide sequence ID" value="NZ_JAUSRB010000004.1"/>
</dbReference>
<gene>
    <name evidence="2" type="ORF">J2S55_009778</name>
</gene>
<feature type="compositionally biased region" description="Acidic residues" evidence="1">
    <location>
        <begin position="22"/>
        <end position="32"/>
    </location>
</feature>
<feature type="region of interest" description="Disordered" evidence="1">
    <location>
        <begin position="243"/>
        <end position="267"/>
    </location>
</feature>
<sequence length="267" mass="30069">MGRTLRRRSSESTAPASNHDSEPEEDYEDEEEAPRRTRTAGRRPAGRSGRESTRPAGRANSRTRDDAKPARRKSSAGSAEGGWETFRNKAKSGKFAENFKIDNDEIVIKFLEEGPFAVYQQHWLKEAEGRKSYVCLEEDCPLCDDLGDEPRYQILFNVVDFSNPEKPTVKVWACGVRVAQKLEGLSENKKTGPLNRDDTYWVVSKSGKGTKTEYNLRPVRAHSLADEEDIEPLDEEELAEFAAQAAGPETVKQDSREDLEELVDELS</sequence>
<organism evidence="2 3">
    <name type="scientific">Streptosporangium brasiliense</name>
    <dbReference type="NCBI Taxonomy" id="47480"/>
    <lineage>
        <taxon>Bacteria</taxon>
        <taxon>Bacillati</taxon>
        <taxon>Actinomycetota</taxon>
        <taxon>Actinomycetes</taxon>
        <taxon>Streptosporangiales</taxon>
        <taxon>Streptosporangiaceae</taxon>
        <taxon>Streptosporangium</taxon>
    </lineage>
</organism>
<reference evidence="2 3" key="1">
    <citation type="submission" date="2023-07" db="EMBL/GenBank/DDBJ databases">
        <title>Sequencing the genomes of 1000 actinobacteria strains.</title>
        <authorList>
            <person name="Klenk H.-P."/>
        </authorList>
    </citation>
    <scope>NUCLEOTIDE SEQUENCE [LARGE SCALE GENOMIC DNA]</scope>
    <source>
        <strain evidence="2 3">DSM 44109</strain>
    </source>
</reference>
<feature type="compositionally biased region" description="Basic residues" evidence="1">
    <location>
        <begin position="36"/>
        <end position="45"/>
    </location>
</feature>
<protein>
    <recommendedName>
        <fullName evidence="4">Bacteriophage T4 Gp32 single-stranded DNA-binding domain-containing protein</fullName>
    </recommendedName>
</protein>
<keyword evidence="3" id="KW-1185">Reference proteome</keyword>
<feature type="region of interest" description="Disordered" evidence="1">
    <location>
        <begin position="1"/>
        <end position="84"/>
    </location>
</feature>
<dbReference type="Proteomes" id="UP001230426">
    <property type="component" value="Unassembled WGS sequence"/>
</dbReference>
<comment type="caution">
    <text evidence="2">The sequence shown here is derived from an EMBL/GenBank/DDBJ whole genome shotgun (WGS) entry which is preliminary data.</text>
</comment>
<dbReference type="EMBL" id="JAUSRB010000004">
    <property type="protein sequence ID" value="MDP9870440.1"/>
    <property type="molecule type" value="Genomic_DNA"/>
</dbReference>
<evidence type="ECO:0000256" key="1">
    <source>
        <dbReference type="SAM" id="MobiDB-lite"/>
    </source>
</evidence>
<evidence type="ECO:0008006" key="4">
    <source>
        <dbReference type="Google" id="ProtNLM"/>
    </source>
</evidence>
<accession>A0ABT9RQ80</accession>
<name>A0ABT9RQ80_9ACTN</name>
<proteinExistence type="predicted"/>
<evidence type="ECO:0000313" key="2">
    <source>
        <dbReference type="EMBL" id="MDP9870440.1"/>
    </source>
</evidence>